<gene>
    <name evidence="2" type="ORF">AVDCRST_MAG93-2987</name>
</gene>
<name>A0A6J4JIV2_9CHLR</name>
<accession>A0A6J4JIV2</accession>
<proteinExistence type="predicted"/>
<protein>
    <submittedName>
        <fullName evidence="2">Uncharacterized protein</fullName>
    </submittedName>
</protein>
<feature type="region of interest" description="Disordered" evidence="1">
    <location>
        <begin position="1"/>
        <end position="23"/>
    </location>
</feature>
<sequence length="54" mass="6013">GGLRHHIGNHTTSRGGEPHERRSDCTRLCHSRHGTVKVLGTFDDEMWSTGNESV</sequence>
<organism evidence="2">
    <name type="scientific">uncultured Chloroflexia bacterium</name>
    <dbReference type="NCBI Taxonomy" id="1672391"/>
    <lineage>
        <taxon>Bacteria</taxon>
        <taxon>Bacillati</taxon>
        <taxon>Chloroflexota</taxon>
        <taxon>Chloroflexia</taxon>
        <taxon>environmental samples</taxon>
    </lineage>
</organism>
<evidence type="ECO:0000313" key="2">
    <source>
        <dbReference type="EMBL" id="CAA9277687.1"/>
    </source>
</evidence>
<evidence type="ECO:0000256" key="1">
    <source>
        <dbReference type="SAM" id="MobiDB-lite"/>
    </source>
</evidence>
<reference evidence="2" key="1">
    <citation type="submission" date="2020-02" db="EMBL/GenBank/DDBJ databases">
        <authorList>
            <person name="Meier V. D."/>
        </authorList>
    </citation>
    <scope>NUCLEOTIDE SEQUENCE</scope>
    <source>
        <strain evidence="2">AVDCRST_MAG93</strain>
    </source>
</reference>
<dbReference type="EMBL" id="CADCTR010001024">
    <property type="protein sequence ID" value="CAA9277687.1"/>
    <property type="molecule type" value="Genomic_DNA"/>
</dbReference>
<dbReference type="AlphaFoldDB" id="A0A6J4JIV2"/>
<feature type="non-terminal residue" evidence="2">
    <location>
        <position position="54"/>
    </location>
</feature>
<feature type="non-terminal residue" evidence="2">
    <location>
        <position position="1"/>
    </location>
</feature>